<comment type="caution">
    <text evidence="2">The sequence shown here is derived from an EMBL/GenBank/DDBJ whole genome shotgun (WGS) entry which is preliminary data.</text>
</comment>
<reference evidence="2 3" key="1">
    <citation type="journal article" date="2016" name="Nat. Commun.">
        <title>Thousands of microbial genomes shed light on interconnected biogeochemical processes in an aquifer system.</title>
        <authorList>
            <person name="Anantharaman K."/>
            <person name="Brown C.T."/>
            <person name="Hug L.A."/>
            <person name="Sharon I."/>
            <person name="Castelle C.J."/>
            <person name="Probst A.J."/>
            <person name="Thomas B.C."/>
            <person name="Singh A."/>
            <person name="Wilkins M.J."/>
            <person name="Karaoz U."/>
            <person name="Brodie E.L."/>
            <person name="Williams K.H."/>
            <person name="Hubbard S.S."/>
            <person name="Banfield J.F."/>
        </authorList>
    </citation>
    <scope>NUCLEOTIDE SEQUENCE [LARGE SCALE GENOMIC DNA]</scope>
</reference>
<evidence type="ECO:0000313" key="3">
    <source>
        <dbReference type="Proteomes" id="UP000177331"/>
    </source>
</evidence>
<feature type="transmembrane region" description="Helical" evidence="1">
    <location>
        <begin position="50"/>
        <end position="69"/>
    </location>
</feature>
<evidence type="ECO:0000313" key="2">
    <source>
        <dbReference type="EMBL" id="OGL97932.1"/>
    </source>
</evidence>
<feature type="transmembrane region" description="Helical" evidence="1">
    <location>
        <begin position="122"/>
        <end position="145"/>
    </location>
</feature>
<keyword evidence="1" id="KW-0812">Transmembrane</keyword>
<proteinExistence type="predicted"/>
<feature type="transmembrane region" description="Helical" evidence="1">
    <location>
        <begin position="99"/>
        <end position="116"/>
    </location>
</feature>
<accession>A0A1F7W548</accession>
<gene>
    <name evidence="2" type="ORF">A2318_03960</name>
</gene>
<feature type="transmembrane region" description="Helical" evidence="1">
    <location>
        <begin position="14"/>
        <end position="38"/>
    </location>
</feature>
<dbReference type="Proteomes" id="UP000177331">
    <property type="component" value="Unassembled WGS sequence"/>
</dbReference>
<keyword evidence="1" id="KW-0472">Membrane</keyword>
<sequence length="148" mass="16211">METGMKEVPSKVEVVSIVSFLVGALYISGLTLGVMFALWKFKIGVDFRHVVRYSVSVIVLARLGVWITAHESDPASIALVVGVFHVCLTASNLDAQIPIIDIVLSMLAINMIVANVRKTSLALRYAFSVLIVQYLVLGAGLYVLYHKF</sequence>
<protein>
    <submittedName>
        <fullName evidence="2">Uncharacterized protein</fullName>
    </submittedName>
</protein>
<dbReference type="AlphaFoldDB" id="A0A1F7W548"/>
<dbReference type="STRING" id="1802421.A2318_03960"/>
<evidence type="ECO:0000256" key="1">
    <source>
        <dbReference type="SAM" id="Phobius"/>
    </source>
</evidence>
<organism evidence="2 3">
    <name type="scientific">Candidatus Uhrbacteria bacterium RIFOXYB2_FULL_45_11</name>
    <dbReference type="NCBI Taxonomy" id="1802421"/>
    <lineage>
        <taxon>Bacteria</taxon>
        <taxon>Candidatus Uhriibacteriota</taxon>
    </lineage>
</organism>
<dbReference type="EMBL" id="MGFD01000033">
    <property type="protein sequence ID" value="OGL97932.1"/>
    <property type="molecule type" value="Genomic_DNA"/>
</dbReference>
<keyword evidence="1" id="KW-1133">Transmembrane helix</keyword>
<name>A0A1F7W548_9BACT</name>